<accession>A0A7L9FIZ3</accession>
<dbReference type="Proteomes" id="UP000594121">
    <property type="component" value="Chromosome"/>
</dbReference>
<name>A0A7L9FIZ3_9CREN</name>
<dbReference type="PANTHER" id="PTHR23525">
    <property type="entry name" value="TRANSPORTER, PUTATIVE-RELATED"/>
    <property type="match status" value="1"/>
</dbReference>
<dbReference type="RefSeq" id="WP_192818838.1">
    <property type="nucleotide sequence ID" value="NZ_CP062310.1"/>
</dbReference>
<dbReference type="PROSITE" id="PS50850">
    <property type="entry name" value="MFS"/>
    <property type="match status" value="1"/>
</dbReference>
<evidence type="ECO:0000313" key="4">
    <source>
        <dbReference type="Proteomes" id="UP000594121"/>
    </source>
</evidence>
<reference evidence="3 4" key="1">
    <citation type="submission" date="2020-10" db="EMBL/GenBank/DDBJ databases">
        <title>Thermofilum lucidum 3507LT sp. nov. a novel member of Thermofilaceae family isolated from Chile hot spring, and proposal of description order Thermofilales.</title>
        <authorList>
            <person name="Zayulina K.S."/>
            <person name="Elcheninov A.G."/>
            <person name="Toshchakov S.V."/>
            <person name="Kublanov I.V."/>
        </authorList>
    </citation>
    <scope>NUCLEOTIDE SEQUENCE [LARGE SCALE GENOMIC DNA]</scope>
    <source>
        <strain evidence="3 4">3507LT</strain>
    </source>
</reference>
<gene>
    <name evidence="3" type="ORF">IG193_09010</name>
</gene>
<keyword evidence="1" id="KW-0472">Membrane</keyword>
<dbReference type="FunCoup" id="A0A7L9FIZ3">
    <property type="interactions" value="5"/>
</dbReference>
<dbReference type="Gene3D" id="1.20.1250.20">
    <property type="entry name" value="MFS general substrate transporter like domains"/>
    <property type="match status" value="1"/>
</dbReference>
<dbReference type="GO" id="GO:0022857">
    <property type="term" value="F:transmembrane transporter activity"/>
    <property type="evidence" value="ECO:0007669"/>
    <property type="project" value="InterPro"/>
</dbReference>
<feature type="transmembrane region" description="Helical" evidence="1">
    <location>
        <begin position="373"/>
        <end position="392"/>
    </location>
</feature>
<feature type="transmembrane region" description="Helical" evidence="1">
    <location>
        <begin position="220"/>
        <end position="244"/>
    </location>
</feature>
<keyword evidence="4" id="KW-1185">Reference proteome</keyword>
<dbReference type="InterPro" id="IPR011701">
    <property type="entry name" value="MFS"/>
</dbReference>
<sequence length="399" mass="42254">MSVGRPFMGVRSRELERSILALLLMGFTASLGSSIVAVVLQPYLKHLGLTPQDVGALQFAMSLATALALVPSAYLADTYSRKKVAVASLAFSAPGLLIVVFGGERQLLYLGFILVGVGNALTAVSLNPLLADVTPAEKLDAVSSISQVLGLTGASIGLALSWLPQLMASSTGSLLYAYRVFMLTGGAVSLASLLLLLIVREERRGLGGKSFQLAFSRETMLLSGLGAVIAFGAGASVWIINYYFMLKFGVEAGELGTRMLAETLLMIPATSAAPLVSARLGTLNAVLVLQSASIPLLLSTALAPDFVSAAALYTARSLLMNASNPLFWAFSMRLVGEEERSRYTMLNTLAWQVAGGAGSAVGGWLMAMNVDSPIYFTAAVYVVYLLLLYYLFRGTTRHL</sequence>
<feature type="transmembrane region" description="Helical" evidence="1">
    <location>
        <begin position="56"/>
        <end position="76"/>
    </location>
</feature>
<dbReference type="AlphaFoldDB" id="A0A7L9FIZ3"/>
<dbReference type="InParanoid" id="A0A7L9FIZ3"/>
<dbReference type="KEGG" id="thel:IG193_09010"/>
<evidence type="ECO:0000313" key="3">
    <source>
        <dbReference type="EMBL" id="QOJ78866.1"/>
    </source>
</evidence>
<feature type="transmembrane region" description="Helical" evidence="1">
    <location>
        <begin position="107"/>
        <end position="130"/>
    </location>
</feature>
<keyword evidence="1" id="KW-1133">Transmembrane helix</keyword>
<dbReference type="EMBL" id="CP062310">
    <property type="protein sequence ID" value="QOJ78866.1"/>
    <property type="molecule type" value="Genomic_DNA"/>
</dbReference>
<dbReference type="GeneID" id="59150032"/>
<organism evidence="3 4">
    <name type="scientific">Infirmifilum lucidum</name>
    <dbReference type="NCBI Taxonomy" id="2776706"/>
    <lineage>
        <taxon>Archaea</taxon>
        <taxon>Thermoproteota</taxon>
        <taxon>Thermoprotei</taxon>
        <taxon>Thermofilales</taxon>
        <taxon>Thermofilaceae</taxon>
        <taxon>Infirmifilum</taxon>
    </lineage>
</organism>
<keyword evidence="1" id="KW-0812">Transmembrane</keyword>
<dbReference type="InterPro" id="IPR020846">
    <property type="entry name" value="MFS_dom"/>
</dbReference>
<dbReference type="Pfam" id="PF07690">
    <property type="entry name" value="MFS_1"/>
    <property type="match status" value="1"/>
</dbReference>
<feature type="domain" description="Major facilitator superfamily (MFS) profile" evidence="2">
    <location>
        <begin position="18"/>
        <end position="397"/>
    </location>
</feature>
<feature type="transmembrane region" description="Helical" evidence="1">
    <location>
        <begin position="142"/>
        <end position="164"/>
    </location>
</feature>
<dbReference type="InterPro" id="IPR036259">
    <property type="entry name" value="MFS_trans_sf"/>
</dbReference>
<proteinExistence type="predicted"/>
<feature type="transmembrane region" description="Helical" evidence="1">
    <location>
        <begin position="176"/>
        <end position="199"/>
    </location>
</feature>
<dbReference type="PANTHER" id="PTHR23525:SF1">
    <property type="entry name" value="NODULIN-LIKE DOMAIN-CONTAINING PROTEIN"/>
    <property type="match status" value="1"/>
</dbReference>
<evidence type="ECO:0000256" key="1">
    <source>
        <dbReference type="SAM" id="Phobius"/>
    </source>
</evidence>
<feature type="transmembrane region" description="Helical" evidence="1">
    <location>
        <begin position="83"/>
        <end position="101"/>
    </location>
</feature>
<feature type="transmembrane region" description="Helical" evidence="1">
    <location>
        <begin position="20"/>
        <end position="44"/>
    </location>
</feature>
<dbReference type="SUPFAM" id="SSF103473">
    <property type="entry name" value="MFS general substrate transporter"/>
    <property type="match status" value="1"/>
</dbReference>
<feature type="transmembrane region" description="Helical" evidence="1">
    <location>
        <begin position="348"/>
        <end position="367"/>
    </location>
</feature>
<protein>
    <submittedName>
        <fullName evidence="3">MFS transporter</fullName>
    </submittedName>
</protein>
<evidence type="ECO:0000259" key="2">
    <source>
        <dbReference type="PROSITE" id="PS50850"/>
    </source>
</evidence>